<dbReference type="GeneID" id="103609141"/>
<dbReference type="Proteomes" id="UP000694923">
    <property type="component" value="Unplaced"/>
</dbReference>
<keyword evidence="1" id="KW-1185">Reference proteome</keyword>
<protein>
    <submittedName>
        <fullName evidence="2">Ubiquitin-conjugating enzyme E2 U</fullName>
    </submittedName>
</protein>
<accession>A0ABM0SFS8</accession>
<organism evidence="1 2">
    <name type="scientific">Galeopterus variegatus</name>
    <name type="common">Malayan flying lemur</name>
    <name type="synonym">Cynocephalus variegatus</name>
    <dbReference type="NCBI Taxonomy" id="482537"/>
    <lineage>
        <taxon>Eukaryota</taxon>
        <taxon>Metazoa</taxon>
        <taxon>Chordata</taxon>
        <taxon>Craniata</taxon>
        <taxon>Vertebrata</taxon>
        <taxon>Euteleostomi</taxon>
        <taxon>Mammalia</taxon>
        <taxon>Eutheria</taxon>
        <taxon>Euarchontoglires</taxon>
        <taxon>Dermoptera</taxon>
        <taxon>Cynocephalidae</taxon>
        <taxon>Galeopterus</taxon>
    </lineage>
</organism>
<gene>
    <name evidence="2" type="primary">UBE2U</name>
</gene>
<proteinExistence type="predicted"/>
<feature type="non-terminal residue" evidence="2">
    <location>
        <position position="1"/>
    </location>
</feature>
<sequence>VMLSNPVLENPVNLDAARILMSDESMYKLLVLKLCNGSLQLEDNSLQLTKDPHKFIKAIKVVSFNDYYKTWSGIATSKATEYYRTPLLEDPNFIGQYYKWKKMDLQYPKEWNLKYAAMKSRFARENRMPHKVTHSIKRIHLCPTLFPTTDEISPEQETAKDIVAKIYESEEEWESESSFYDDLSEPWEEEVESLVAWTSSLNMNTLEDEA</sequence>
<name>A0ABM0SFS8_GALVR</name>
<dbReference type="RefSeq" id="XP_008591719.1">
    <property type="nucleotide sequence ID" value="XM_008593497.1"/>
</dbReference>
<evidence type="ECO:0000313" key="1">
    <source>
        <dbReference type="Proteomes" id="UP000694923"/>
    </source>
</evidence>
<reference evidence="2" key="1">
    <citation type="submission" date="2025-08" db="UniProtKB">
        <authorList>
            <consortium name="RefSeq"/>
        </authorList>
    </citation>
    <scope>IDENTIFICATION</scope>
</reference>
<evidence type="ECO:0000313" key="2">
    <source>
        <dbReference type="RefSeq" id="XP_008591719.1"/>
    </source>
</evidence>